<proteinExistence type="predicted"/>
<keyword evidence="1" id="KW-0472">Membrane</keyword>
<evidence type="ECO:0008006" key="3">
    <source>
        <dbReference type="Google" id="ProtNLM"/>
    </source>
</evidence>
<reference evidence="2" key="1">
    <citation type="submission" date="2018-05" db="EMBL/GenBank/DDBJ databases">
        <authorList>
            <person name="Lanie J.A."/>
            <person name="Ng W.-L."/>
            <person name="Kazmierczak K.M."/>
            <person name="Andrzejewski T.M."/>
            <person name="Davidsen T.M."/>
            <person name="Wayne K.J."/>
            <person name="Tettelin H."/>
            <person name="Glass J.I."/>
            <person name="Rusch D."/>
            <person name="Podicherti R."/>
            <person name="Tsui H.-C.T."/>
            <person name="Winkler M.E."/>
        </authorList>
    </citation>
    <scope>NUCLEOTIDE SEQUENCE</scope>
</reference>
<keyword evidence="1" id="KW-0812">Transmembrane</keyword>
<feature type="transmembrane region" description="Helical" evidence="1">
    <location>
        <begin position="103"/>
        <end position="126"/>
    </location>
</feature>
<gene>
    <name evidence="2" type="ORF">METZ01_LOCUS345851</name>
</gene>
<evidence type="ECO:0000256" key="1">
    <source>
        <dbReference type="SAM" id="Phobius"/>
    </source>
</evidence>
<protein>
    <recommendedName>
        <fullName evidence="3">DUF5683 domain-containing protein</fullName>
    </recommendedName>
</protein>
<keyword evidence="1" id="KW-1133">Transmembrane helix</keyword>
<organism evidence="2">
    <name type="scientific">marine metagenome</name>
    <dbReference type="NCBI Taxonomy" id="408172"/>
    <lineage>
        <taxon>unclassified sequences</taxon>
        <taxon>metagenomes</taxon>
        <taxon>ecological metagenomes</taxon>
    </lineage>
</organism>
<dbReference type="EMBL" id="UINC01119287">
    <property type="protein sequence ID" value="SVC92997.1"/>
    <property type="molecule type" value="Genomic_DNA"/>
</dbReference>
<name>A0A382R770_9ZZZZ</name>
<feature type="transmembrane region" description="Helical" evidence="1">
    <location>
        <begin position="21"/>
        <end position="40"/>
    </location>
</feature>
<accession>A0A382R770</accession>
<evidence type="ECO:0000313" key="2">
    <source>
        <dbReference type="EMBL" id="SVC92997.1"/>
    </source>
</evidence>
<sequence>MLLSIILPGLGQVYLRRARMGVIFLFGVLTGFGIVYLNSWPVQSWRDLTNFREAKEILESQKTKEGIKLNPQKLKEALENIEDKPHQELLKIKDKQLMLRPKWWFKVTGLTQFVLFWLLSIADALMGQQGFNRRAFRKKIERLHKKYHSEEEN</sequence>
<dbReference type="AlphaFoldDB" id="A0A382R770"/>